<dbReference type="Pfam" id="PF15458">
    <property type="entry name" value="NTR2"/>
    <property type="match status" value="2"/>
</dbReference>
<evidence type="ECO:0000313" key="4">
    <source>
        <dbReference type="EMBL" id="GLB38206.1"/>
    </source>
</evidence>
<comment type="subcellular location">
    <subcellularLocation>
        <location evidence="1">Nucleus</location>
    </subcellularLocation>
</comment>
<dbReference type="InterPro" id="IPR012890">
    <property type="entry name" value="GCFC2-like"/>
</dbReference>
<feature type="region of interest" description="Disordered" evidence="3">
    <location>
        <begin position="403"/>
        <end position="424"/>
    </location>
</feature>
<feature type="region of interest" description="Disordered" evidence="3">
    <location>
        <begin position="1"/>
        <end position="73"/>
    </location>
</feature>
<evidence type="ECO:0000256" key="1">
    <source>
        <dbReference type="ARBA" id="ARBA00004123"/>
    </source>
</evidence>
<feature type="compositionally biased region" description="Basic residues" evidence="3">
    <location>
        <begin position="48"/>
        <end position="57"/>
    </location>
</feature>
<dbReference type="GO" id="GO:0000390">
    <property type="term" value="P:spliceosomal complex disassembly"/>
    <property type="evidence" value="ECO:0007669"/>
    <property type="project" value="InterPro"/>
</dbReference>
<dbReference type="GO" id="GO:0071008">
    <property type="term" value="C:U2-type post-mRNA release spliceosomal complex"/>
    <property type="evidence" value="ECO:0007669"/>
    <property type="project" value="InterPro"/>
</dbReference>
<dbReference type="InterPro" id="IPR028211">
    <property type="entry name" value="Ntr2"/>
</dbReference>
<gene>
    <name evidence="4" type="ORF">LshimejAT787_0500710</name>
</gene>
<keyword evidence="5" id="KW-1185">Reference proteome</keyword>
<accession>A0A9P3PMU9</accession>
<protein>
    <submittedName>
        <fullName evidence="4">Nineteen complex-related protein 2</fullName>
    </submittedName>
</protein>
<dbReference type="AlphaFoldDB" id="A0A9P3PMU9"/>
<reference evidence="4" key="1">
    <citation type="submission" date="2022-07" db="EMBL/GenBank/DDBJ databases">
        <title>The genome of Lyophyllum shimeji provides insight into the initial evolution of ectomycorrhizal fungal genome.</title>
        <authorList>
            <person name="Kobayashi Y."/>
            <person name="Shibata T."/>
            <person name="Hirakawa H."/>
            <person name="Shigenobu S."/>
            <person name="Nishiyama T."/>
            <person name="Yamada A."/>
            <person name="Hasebe M."/>
            <person name="Kawaguchi M."/>
        </authorList>
    </citation>
    <scope>NUCLEOTIDE SEQUENCE</scope>
    <source>
        <strain evidence="4">AT787</strain>
    </source>
</reference>
<sequence length="708" mass="79150">MDSTPPVIFKRTKTKSATRTRQASPDNDEEKNAQANGDDSPSTLATKLKNKVKRAKPKSQLSFGGEDEEESGEQAFKVKKSTLSRKLALGTHPASIPLNLEQATISTNRGPTYDEAYLKELKASTPSARPPPLSDPYAADMSMDVEQVSTMAVETTDSFAAEAIIPTETSIKAAKERRERLRKTGASGEEEFISFEEEDEESVEWMEEQLRRGGHLAPASRPSTPQVKQTYKPTPIPAATPIPTLGPAMARLTEQLALLTTSHAQNTAAMTNLAKERAEVAERETEMREMVSRAEDKRAWFESFREWVEGVAGFLDEKYPLLEALEAEHISLLQERFKLSNTRRLAEDEDDLSIVFGPLPVTPPTEPEVDEVDELGRVITKPSPAVQRRERREARLRRRRLRLQQKPRTEEEEEGYSTDSSLPHQDQLDYASALKSLATRTRDVLADVRAEEFIDPGKGRWNIWRERYTESYVGAWGGLGVVSVWEFWVRLESVGWDCIENPRSLDSFKWYTGLYAYSRPGQGEVGENELGPDGDLVASMISTAVIPRLSATIAGGAFDPYSEVHTRRAIDLSEEVEASVEEGNVKVQILLKSIVTSFESAISETETLVTKFKAIRRGPPAFDPEAIPARRRFLARRLKLLKNLLRWRKYAGERFGVGALAKRLVETTLLDVATSGWEVGGEDLARTAATMLPDDLLPHQLKARLAIR</sequence>
<name>A0A9P3PMU9_LYOSH</name>
<evidence type="ECO:0000256" key="2">
    <source>
        <dbReference type="ARBA" id="ARBA00023242"/>
    </source>
</evidence>
<keyword evidence="2" id="KW-0539">Nucleus</keyword>
<organism evidence="4 5">
    <name type="scientific">Lyophyllum shimeji</name>
    <name type="common">Hon-shimeji</name>
    <name type="synonym">Tricholoma shimeji</name>
    <dbReference type="NCBI Taxonomy" id="47721"/>
    <lineage>
        <taxon>Eukaryota</taxon>
        <taxon>Fungi</taxon>
        <taxon>Dikarya</taxon>
        <taxon>Basidiomycota</taxon>
        <taxon>Agaricomycotina</taxon>
        <taxon>Agaricomycetes</taxon>
        <taxon>Agaricomycetidae</taxon>
        <taxon>Agaricales</taxon>
        <taxon>Tricholomatineae</taxon>
        <taxon>Lyophyllaceae</taxon>
        <taxon>Lyophyllum</taxon>
    </lineage>
</organism>
<evidence type="ECO:0000256" key="3">
    <source>
        <dbReference type="SAM" id="MobiDB-lite"/>
    </source>
</evidence>
<dbReference type="OrthoDB" id="429427at2759"/>
<dbReference type="PANTHER" id="PTHR12214:SF0">
    <property type="entry name" value="LD29489P"/>
    <property type="match status" value="1"/>
</dbReference>
<comment type="caution">
    <text evidence="4">The sequence shown here is derived from an EMBL/GenBank/DDBJ whole genome shotgun (WGS) entry which is preliminary data.</text>
</comment>
<dbReference type="PANTHER" id="PTHR12214">
    <property type="entry name" value="GC-RICH SEQUENCE DNA-BINDING FACTOR"/>
    <property type="match status" value="1"/>
</dbReference>
<evidence type="ECO:0000313" key="5">
    <source>
        <dbReference type="Proteomes" id="UP001063166"/>
    </source>
</evidence>
<proteinExistence type="predicted"/>
<dbReference type="EMBL" id="BRPK01000005">
    <property type="protein sequence ID" value="GLB38206.1"/>
    <property type="molecule type" value="Genomic_DNA"/>
</dbReference>
<feature type="region of interest" description="Disordered" evidence="3">
    <location>
        <begin position="214"/>
        <end position="242"/>
    </location>
</feature>
<feature type="compositionally biased region" description="Polar residues" evidence="3">
    <location>
        <begin position="221"/>
        <end position="232"/>
    </location>
</feature>
<feature type="compositionally biased region" description="Polar residues" evidence="3">
    <location>
        <begin position="33"/>
        <end position="45"/>
    </location>
</feature>
<dbReference type="GO" id="GO:0003677">
    <property type="term" value="F:DNA binding"/>
    <property type="evidence" value="ECO:0007669"/>
    <property type="project" value="InterPro"/>
</dbReference>
<dbReference type="Proteomes" id="UP001063166">
    <property type="component" value="Unassembled WGS sequence"/>
</dbReference>